<dbReference type="InterPro" id="IPR052019">
    <property type="entry name" value="F420H2_bilvrd_red/Heme_oxyg"/>
</dbReference>
<dbReference type="RefSeq" id="WP_067396915.1">
    <property type="nucleotide sequence ID" value="NZ_BCTA01000105.1"/>
</dbReference>
<dbReference type="Gene3D" id="2.30.110.10">
    <property type="entry name" value="Electron Transport, Fmn-binding Protein, Chain A"/>
    <property type="match status" value="1"/>
</dbReference>
<dbReference type="NCBIfam" id="TIGR04023">
    <property type="entry name" value="PPOX_MSMEG_5819"/>
    <property type="match status" value="1"/>
</dbReference>
<dbReference type="InterPro" id="IPR024031">
    <property type="entry name" value="MSMEG_5819/OxyR"/>
</dbReference>
<dbReference type="EMBL" id="BCTA01000105">
    <property type="protein sequence ID" value="GAT12931.1"/>
    <property type="molecule type" value="Genomic_DNA"/>
</dbReference>
<evidence type="ECO:0000313" key="6">
    <source>
        <dbReference type="Proteomes" id="UP001207528"/>
    </source>
</evidence>
<reference evidence="4" key="2">
    <citation type="submission" date="2020-07" db="EMBL/GenBank/DDBJ databases">
        <authorList>
            <person name="Pettersson B.M.F."/>
            <person name="Behra P.R.K."/>
            <person name="Ramesh M."/>
            <person name="Das S."/>
            <person name="Dasgupta S."/>
            <person name="Kirsebom L.A."/>
        </authorList>
    </citation>
    <scope>NUCLEOTIDE SEQUENCE</scope>
    <source>
        <strain evidence="4">DSM 44203</strain>
    </source>
</reference>
<dbReference type="Pfam" id="PF01243">
    <property type="entry name" value="PNPOx_N"/>
    <property type="match status" value="1"/>
</dbReference>
<dbReference type="AlphaFoldDB" id="A0AAW5SLT5"/>
<comment type="caution">
    <text evidence="4">The sequence shown here is derived from an EMBL/GenBank/DDBJ whole genome shotgun (WGS) entry which is preliminary data.</text>
</comment>
<dbReference type="PANTHER" id="PTHR35176">
    <property type="entry name" value="HEME OXYGENASE HI_0854-RELATED"/>
    <property type="match status" value="1"/>
</dbReference>
<evidence type="ECO:0000313" key="4">
    <source>
        <dbReference type="EMBL" id="MCV7024411.1"/>
    </source>
</evidence>
<feature type="domain" description="Pyridoxamine 5'-phosphate oxidase N-terminal" evidence="2">
    <location>
        <begin position="14"/>
        <end position="112"/>
    </location>
</feature>
<dbReference type="Proteomes" id="UP001207528">
    <property type="component" value="Unassembled WGS sequence"/>
</dbReference>
<protein>
    <submittedName>
        <fullName evidence="3">CtcM</fullName>
    </submittedName>
    <submittedName>
        <fullName evidence="4">PPOX class F420-dependent oxidoreductase</fullName>
        <ecNumber evidence="4">1.-.-.-</ecNumber>
    </submittedName>
</protein>
<evidence type="ECO:0000313" key="5">
    <source>
        <dbReference type="Proteomes" id="UP000069773"/>
    </source>
</evidence>
<dbReference type="EC" id="1.-.-.-" evidence="4"/>
<keyword evidence="1 4" id="KW-0560">Oxidoreductase</keyword>
<reference evidence="4" key="3">
    <citation type="journal article" date="2022" name="BMC Genomics">
        <title>Comparative genome analysis of mycobacteria focusing on tRNA and non-coding RNA.</title>
        <authorList>
            <person name="Behra P.R.K."/>
            <person name="Pettersson B.M.F."/>
            <person name="Ramesh M."/>
            <person name="Das S."/>
            <person name="Dasgupta S."/>
            <person name="Kirsebom L.A."/>
        </authorList>
    </citation>
    <scope>NUCLEOTIDE SEQUENCE</scope>
    <source>
        <strain evidence="4">DSM 44203</strain>
    </source>
</reference>
<keyword evidence="5" id="KW-1185">Reference proteome</keyword>
<sequence length="147" mass="16454">MTDRQAIAFTDKEIAYLNAQQLGRLATVDSHGHPHVVPTGFHLDVGKSVLEIGAHNLPDRGQRRLYFRHIAADPYVAFVVDDVATEPDWTPRGVAVRGKAHIHEEGGERLAPGFGPRWVEIVPETISSWGIDTTPYEPPNFRRLDNR</sequence>
<dbReference type="InterPro" id="IPR012349">
    <property type="entry name" value="Split_barrel_FMN-bd"/>
</dbReference>
<name>A0AAW5SLT5_MYCNV</name>
<evidence type="ECO:0000313" key="3">
    <source>
        <dbReference type="EMBL" id="GAT12931.1"/>
    </source>
</evidence>
<reference evidence="3 5" key="1">
    <citation type="journal article" date="2016" name="Genome Announc.">
        <title>Draft Genome Sequences of Five Rapidly Growing Mycobacterium Species, M. thermoresistibile, M. fortuitum subsp. acetamidolyticum, M. canariasense, M. brisbanense, and M. novocastrense.</title>
        <authorList>
            <person name="Katahira K."/>
            <person name="Ogura Y."/>
            <person name="Gotoh Y."/>
            <person name="Hayashi T."/>
        </authorList>
    </citation>
    <scope>NUCLEOTIDE SEQUENCE [LARGE SCALE GENOMIC DNA]</scope>
    <source>
        <strain evidence="3 5">JCM18114</strain>
    </source>
</reference>
<evidence type="ECO:0000259" key="2">
    <source>
        <dbReference type="Pfam" id="PF01243"/>
    </source>
</evidence>
<dbReference type="InterPro" id="IPR011576">
    <property type="entry name" value="Pyridox_Oxase_N"/>
</dbReference>
<accession>A0AAW5SLT5</accession>
<dbReference type="EMBL" id="JACKTI010000038">
    <property type="protein sequence ID" value="MCV7024411.1"/>
    <property type="molecule type" value="Genomic_DNA"/>
</dbReference>
<dbReference type="SUPFAM" id="SSF50475">
    <property type="entry name" value="FMN-binding split barrel"/>
    <property type="match status" value="1"/>
</dbReference>
<dbReference type="Proteomes" id="UP000069773">
    <property type="component" value="Unassembled WGS sequence"/>
</dbReference>
<organism evidence="4 6">
    <name type="scientific">Mycolicibacterium novocastrense</name>
    <name type="common">Mycobacterium novocastrense</name>
    <dbReference type="NCBI Taxonomy" id="59813"/>
    <lineage>
        <taxon>Bacteria</taxon>
        <taxon>Bacillati</taxon>
        <taxon>Actinomycetota</taxon>
        <taxon>Actinomycetes</taxon>
        <taxon>Mycobacteriales</taxon>
        <taxon>Mycobacteriaceae</taxon>
        <taxon>Mycolicibacterium</taxon>
    </lineage>
</organism>
<dbReference type="GO" id="GO:0016627">
    <property type="term" value="F:oxidoreductase activity, acting on the CH-CH group of donors"/>
    <property type="evidence" value="ECO:0007669"/>
    <property type="project" value="TreeGrafter"/>
</dbReference>
<dbReference type="PANTHER" id="PTHR35176:SF6">
    <property type="entry name" value="HEME OXYGENASE HI_0854-RELATED"/>
    <property type="match status" value="1"/>
</dbReference>
<dbReference type="GO" id="GO:0070967">
    <property type="term" value="F:coenzyme F420 binding"/>
    <property type="evidence" value="ECO:0007669"/>
    <property type="project" value="TreeGrafter"/>
</dbReference>
<evidence type="ECO:0000256" key="1">
    <source>
        <dbReference type="ARBA" id="ARBA00023002"/>
    </source>
</evidence>
<dbReference type="GO" id="GO:0005829">
    <property type="term" value="C:cytosol"/>
    <property type="evidence" value="ECO:0007669"/>
    <property type="project" value="TreeGrafter"/>
</dbReference>
<proteinExistence type="predicted"/>
<gene>
    <name evidence="4" type="ORF">H7I77_13825</name>
    <name evidence="3" type="ORF">RMCN_6064</name>
</gene>